<dbReference type="Pfam" id="PF19447">
    <property type="entry name" value="DUF5985"/>
    <property type="match status" value="1"/>
</dbReference>
<keyword evidence="1" id="KW-1133">Transmembrane helix</keyword>
<feature type="transmembrane region" description="Helical" evidence="1">
    <location>
        <begin position="31"/>
        <end position="54"/>
    </location>
</feature>
<protein>
    <submittedName>
        <fullName evidence="2">Uncharacterized protein</fullName>
    </submittedName>
</protein>
<evidence type="ECO:0000313" key="2">
    <source>
        <dbReference type="EMBL" id="MUV14694.1"/>
    </source>
</evidence>
<organism evidence="2 3">
    <name type="scientific">Noviluteimonas gilva</name>
    <dbReference type="NCBI Taxonomy" id="2682097"/>
    <lineage>
        <taxon>Bacteria</taxon>
        <taxon>Pseudomonadati</taxon>
        <taxon>Pseudomonadota</taxon>
        <taxon>Gammaproteobacteria</taxon>
        <taxon>Lysobacterales</taxon>
        <taxon>Lysobacteraceae</taxon>
        <taxon>Noviluteimonas</taxon>
    </lineage>
</organism>
<proteinExistence type="predicted"/>
<feature type="transmembrane region" description="Helical" evidence="1">
    <location>
        <begin position="6"/>
        <end position="24"/>
    </location>
</feature>
<evidence type="ECO:0000256" key="1">
    <source>
        <dbReference type="SAM" id="Phobius"/>
    </source>
</evidence>
<evidence type="ECO:0000313" key="3">
    <source>
        <dbReference type="Proteomes" id="UP000479692"/>
    </source>
</evidence>
<keyword evidence="1" id="KW-0472">Membrane</keyword>
<dbReference type="AlphaFoldDB" id="A0A7C9HZA9"/>
<comment type="caution">
    <text evidence="2">The sequence shown here is derived from an EMBL/GenBank/DDBJ whole genome shotgun (WGS) entry which is preliminary data.</text>
</comment>
<reference evidence="2 3" key="1">
    <citation type="submission" date="2019-12" db="EMBL/GenBank/DDBJ databases">
        <authorList>
            <person name="Xu J."/>
        </authorList>
    </citation>
    <scope>NUCLEOTIDE SEQUENCE [LARGE SCALE GENOMIC DNA]</scope>
    <source>
        <strain evidence="2 3">HX-5-24</strain>
    </source>
</reference>
<feature type="transmembrane region" description="Helical" evidence="1">
    <location>
        <begin position="60"/>
        <end position="79"/>
    </location>
</feature>
<keyword evidence="1" id="KW-0812">Transmembrane</keyword>
<gene>
    <name evidence="2" type="ORF">GN331_10810</name>
</gene>
<dbReference type="InterPro" id="IPR046027">
    <property type="entry name" value="DUF5985"/>
</dbReference>
<accession>A0A7C9HZA9</accession>
<dbReference type="EMBL" id="WOXT01000002">
    <property type="protein sequence ID" value="MUV14694.1"/>
    <property type="molecule type" value="Genomic_DNA"/>
</dbReference>
<dbReference type="RefSeq" id="WP_156641980.1">
    <property type="nucleotide sequence ID" value="NZ_WOXT01000002.1"/>
</dbReference>
<dbReference type="Proteomes" id="UP000479692">
    <property type="component" value="Unassembled WGS sequence"/>
</dbReference>
<keyword evidence="3" id="KW-1185">Reference proteome</keyword>
<name>A0A7C9HZA9_9GAMM</name>
<sequence length="88" mass="9934">MEPLLLGMISMGSAVAALLFLRFWRSTQDRFFLFFAAAFFVESINRFVFATIGASASEHQFGYVLARLAVFVLILIAILDKNVIRKAR</sequence>